<reference evidence="3" key="1">
    <citation type="submission" date="2015-07" db="EMBL/GenBank/DDBJ databases">
        <title>Fjat-10036 dsm4.</title>
        <authorList>
            <person name="Liu B."/>
            <person name="Wang J."/>
            <person name="Zhu Y."/>
            <person name="Liu G."/>
            <person name="Chen Q."/>
            <person name="Chen Z."/>
            <person name="Lan J."/>
            <person name="Che J."/>
            <person name="Ge C."/>
            <person name="Shi H."/>
            <person name="Pan Z."/>
            <person name="Liu X."/>
        </authorList>
    </citation>
    <scope>NUCLEOTIDE SEQUENCE [LARGE SCALE GENOMIC DNA]</scope>
    <source>
        <strain evidence="3">DSM 4</strain>
    </source>
</reference>
<comment type="caution">
    <text evidence="2">The sequence shown here is derived from an EMBL/GenBank/DDBJ whole genome shotgun (WGS) entry which is preliminary data.</text>
</comment>
<feature type="compositionally biased region" description="Basic and acidic residues" evidence="1">
    <location>
        <begin position="1"/>
        <end position="17"/>
    </location>
</feature>
<evidence type="ECO:0000313" key="3">
    <source>
        <dbReference type="Proteomes" id="UP000037109"/>
    </source>
</evidence>
<evidence type="ECO:0000313" key="2">
    <source>
        <dbReference type="EMBL" id="KON88006.1"/>
    </source>
</evidence>
<name>A0A0M0GF02_SPOGL</name>
<dbReference type="RefSeq" id="WP_053435370.1">
    <property type="nucleotide sequence ID" value="NZ_LGUF01000007.1"/>
</dbReference>
<protein>
    <submittedName>
        <fullName evidence="2">Uncharacterized protein</fullName>
    </submittedName>
</protein>
<keyword evidence="3" id="KW-1185">Reference proteome</keyword>
<gene>
    <name evidence="2" type="ORF">AF332_15035</name>
</gene>
<proteinExistence type="predicted"/>
<sequence>MIAKTEEEMDHLIHDYGKNQSGSTPISIEVSTKQQQSVPGGPLEELIRYIAFTGETRVTHLRKHMKMRMNDVKELRQLLVVENWLEAPKSRNSGYKLILSTKERENYLNNLA</sequence>
<dbReference type="Proteomes" id="UP000037109">
    <property type="component" value="Unassembled WGS sequence"/>
</dbReference>
<dbReference type="EMBL" id="LGUF01000007">
    <property type="protein sequence ID" value="KON88006.1"/>
    <property type="molecule type" value="Genomic_DNA"/>
</dbReference>
<dbReference type="PATRIC" id="fig|1459.3.peg.3245"/>
<accession>A0A0M0GF02</accession>
<organism evidence="2 3">
    <name type="scientific">Sporosarcina globispora</name>
    <name type="common">Bacillus globisporus</name>
    <dbReference type="NCBI Taxonomy" id="1459"/>
    <lineage>
        <taxon>Bacteria</taxon>
        <taxon>Bacillati</taxon>
        <taxon>Bacillota</taxon>
        <taxon>Bacilli</taxon>
        <taxon>Bacillales</taxon>
        <taxon>Caryophanaceae</taxon>
        <taxon>Sporosarcina</taxon>
    </lineage>
</organism>
<dbReference type="AlphaFoldDB" id="A0A0M0GF02"/>
<feature type="region of interest" description="Disordered" evidence="1">
    <location>
        <begin position="1"/>
        <end position="25"/>
    </location>
</feature>
<evidence type="ECO:0000256" key="1">
    <source>
        <dbReference type="SAM" id="MobiDB-lite"/>
    </source>
</evidence>